<feature type="compositionally biased region" description="Low complexity" evidence="1">
    <location>
        <begin position="162"/>
        <end position="171"/>
    </location>
</feature>
<feature type="region of interest" description="Disordered" evidence="1">
    <location>
        <begin position="138"/>
        <end position="171"/>
    </location>
</feature>
<name>A0AAD3XSQ2_NEPGR</name>
<sequence>MQDQPRFRSDCLPKTVRLAKSELSSPSSDWNLGSPMDRKSQRKRERGWLTPVAMTAMKQSLVCHQLLYPRLCGSFITVVSSAAADALFSSAVARRSLLICTYGAPVACSNSAAASALLGCLLFAATPLNIKFKGCSKEEATEKGTGRRSIGSHAKRKRQRRAPAAAEIEQA</sequence>
<feature type="region of interest" description="Disordered" evidence="1">
    <location>
        <begin position="19"/>
        <end position="45"/>
    </location>
</feature>
<proteinExistence type="predicted"/>
<keyword evidence="3" id="KW-1185">Reference proteome</keyword>
<organism evidence="2 3">
    <name type="scientific">Nepenthes gracilis</name>
    <name type="common">Slender pitcher plant</name>
    <dbReference type="NCBI Taxonomy" id="150966"/>
    <lineage>
        <taxon>Eukaryota</taxon>
        <taxon>Viridiplantae</taxon>
        <taxon>Streptophyta</taxon>
        <taxon>Embryophyta</taxon>
        <taxon>Tracheophyta</taxon>
        <taxon>Spermatophyta</taxon>
        <taxon>Magnoliopsida</taxon>
        <taxon>eudicotyledons</taxon>
        <taxon>Gunneridae</taxon>
        <taxon>Pentapetalae</taxon>
        <taxon>Caryophyllales</taxon>
        <taxon>Nepenthaceae</taxon>
        <taxon>Nepenthes</taxon>
    </lineage>
</organism>
<evidence type="ECO:0000256" key="1">
    <source>
        <dbReference type="SAM" id="MobiDB-lite"/>
    </source>
</evidence>
<feature type="compositionally biased region" description="Polar residues" evidence="1">
    <location>
        <begin position="22"/>
        <end position="31"/>
    </location>
</feature>
<evidence type="ECO:0000313" key="3">
    <source>
        <dbReference type="Proteomes" id="UP001279734"/>
    </source>
</evidence>
<dbReference type="Proteomes" id="UP001279734">
    <property type="component" value="Unassembled WGS sequence"/>
</dbReference>
<dbReference type="AlphaFoldDB" id="A0AAD3XSQ2"/>
<dbReference type="EMBL" id="BSYO01000015">
    <property type="protein sequence ID" value="GMH15194.1"/>
    <property type="molecule type" value="Genomic_DNA"/>
</dbReference>
<gene>
    <name evidence="2" type="ORF">Nepgr_017035</name>
</gene>
<evidence type="ECO:0000313" key="2">
    <source>
        <dbReference type="EMBL" id="GMH15194.1"/>
    </source>
</evidence>
<accession>A0AAD3XSQ2</accession>
<comment type="caution">
    <text evidence="2">The sequence shown here is derived from an EMBL/GenBank/DDBJ whole genome shotgun (WGS) entry which is preliminary data.</text>
</comment>
<reference evidence="2" key="1">
    <citation type="submission" date="2023-05" db="EMBL/GenBank/DDBJ databases">
        <title>Nepenthes gracilis genome sequencing.</title>
        <authorList>
            <person name="Fukushima K."/>
        </authorList>
    </citation>
    <scope>NUCLEOTIDE SEQUENCE</scope>
    <source>
        <strain evidence="2">SING2019-196</strain>
    </source>
</reference>
<protein>
    <submittedName>
        <fullName evidence="2">Uncharacterized protein</fullName>
    </submittedName>
</protein>